<dbReference type="GO" id="GO:0140096">
    <property type="term" value="F:catalytic activity, acting on a protein"/>
    <property type="evidence" value="ECO:0007669"/>
    <property type="project" value="UniProtKB-ARBA"/>
</dbReference>
<evidence type="ECO:0000256" key="5">
    <source>
        <dbReference type="ARBA" id="ARBA00022598"/>
    </source>
</evidence>
<feature type="binding site" evidence="12">
    <location>
        <position position="111"/>
    </location>
    <ligand>
        <name>L-histidine</name>
        <dbReference type="ChEBI" id="CHEBI:57595"/>
    </ligand>
</feature>
<comment type="subunit">
    <text evidence="3 11">Homodimer.</text>
</comment>
<evidence type="ECO:0000256" key="2">
    <source>
        <dbReference type="ARBA" id="ARBA00008226"/>
    </source>
</evidence>
<accession>A0A0J8D5Z3</accession>
<evidence type="ECO:0000256" key="8">
    <source>
        <dbReference type="ARBA" id="ARBA00022917"/>
    </source>
</evidence>
<evidence type="ECO:0000256" key="7">
    <source>
        <dbReference type="ARBA" id="ARBA00022840"/>
    </source>
</evidence>
<feature type="binding site" evidence="12">
    <location>
        <position position="125"/>
    </location>
    <ligand>
        <name>L-histidine</name>
        <dbReference type="ChEBI" id="CHEBI:57595"/>
    </ligand>
</feature>
<dbReference type="Pfam" id="PF03129">
    <property type="entry name" value="HGTP_anticodon"/>
    <property type="match status" value="1"/>
</dbReference>
<evidence type="ECO:0000256" key="4">
    <source>
        <dbReference type="ARBA" id="ARBA00022490"/>
    </source>
</evidence>
<dbReference type="PANTHER" id="PTHR43707:SF1">
    <property type="entry name" value="HISTIDINE--TRNA LIGASE, MITOCHONDRIAL-RELATED"/>
    <property type="match status" value="1"/>
</dbReference>
<proteinExistence type="inferred from homology"/>
<dbReference type="GO" id="GO:0005737">
    <property type="term" value="C:cytoplasm"/>
    <property type="evidence" value="ECO:0007669"/>
    <property type="project" value="UniProtKB-SubCell"/>
</dbReference>
<dbReference type="RefSeq" id="WP_048570723.1">
    <property type="nucleotide sequence ID" value="NZ_LFVU01000027.1"/>
</dbReference>
<dbReference type="OrthoDB" id="9800814at2"/>
<evidence type="ECO:0000256" key="12">
    <source>
        <dbReference type="PIRSR" id="PIRSR001549-1"/>
    </source>
</evidence>
<dbReference type="PATRIC" id="fig|1121307.3.peg.893"/>
<evidence type="ECO:0000259" key="13">
    <source>
        <dbReference type="PROSITE" id="PS50862"/>
    </source>
</evidence>
<keyword evidence="6 11" id="KW-0547">Nucleotide-binding</keyword>
<dbReference type="NCBIfam" id="TIGR00442">
    <property type="entry name" value="hisS"/>
    <property type="match status" value="1"/>
</dbReference>
<comment type="similarity">
    <text evidence="2 11">Belongs to the class-II aminoacyl-tRNA synthetase family.</text>
</comment>
<dbReference type="SUPFAM" id="SSF55681">
    <property type="entry name" value="Class II aaRS and biotin synthetases"/>
    <property type="match status" value="1"/>
</dbReference>
<dbReference type="Gene3D" id="3.30.930.10">
    <property type="entry name" value="Bira Bifunctional Protein, Domain 2"/>
    <property type="match status" value="1"/>
</dbReference>
<dbReference type="EC" id="6.1.1.21" evidence="11"/>
<dbReference type="SUPFAM" id="SSF52954">
    <property type="entry name" value="Class II aaRS ABD-related"/>
    <property type="match status" value="1"/>
</dbReference>
<keyword evidence="9 11" id="KW-0030">Aminoacyl-tRNA synthetase</keyword>
<evidence type="ECO:0000256" key="10">
    <source>
        <dbReference type="ARBA" id="ARBA00047639"/>
    </source>
</evidence>
<dbReference type="Proteomes" id="UP000036756">
    <property type="component" value="Unassembled WGS sequence"/>
</dbReference>
<evidence type="ECO:0000256" key="1">
    <source>
        <dbReference type="ARBA" id="ARBA00004496"/>
    </source>
</evidence>
<comment type="caution">
    <text evidence="14">The sequence shown here is derived from an EMBL/GenBank/DDBJ whole genome shotgun (WGS) entry which is preliminary data.</text>
</comment>
<feature type="domain" description="Aminoacyl-transfer RNA synthetases class-II family profile" evidence="13">
    <location>
        <begin position="23"/>
        <end position="321"/>
    </location>
</feature>
<feature type="binding site" evidence="12">
    <location>
        <position position="129"/>
    </location>
    <ligand>
        <name>L-histidine</name>
        <dbReference type="ChEBI" id="CHEBI:57595"/>
    </ligand>
</feature>
<name>A0A0J8D5Z3_CLOCY</name>
<dbReference type="PANTHER" id="PTHR43707">
    <property type="entry name" value="HISTIDYL-TRNA SYNTHETASE"/>
    <property type="match status" value="1"/>
</dbReference>
<dbReference type="InterPro" id="IPR015807">
    <property type="entry name" value="His-tRNA-ligase"/>
</dbReference>
<dbReference type="CDD" id="cd00773">
    <property type="entry name" value="HisRS-like_core"/>
    <property type="match status" value="1"/>
</dbReference>
<dbReference type="GO" id="GO:0016740">
    <property type="term" value="F:transferase activity"/>
    <property type="evidence" value="ECO:0007669"/>
    <property type="project" value="UniProtKB-ARBA"/>
</dbReference>
<dbReference type="GO" id="GO:0004821">
    <property type="term" value="F:histidine-tRNA ligase activity"/>
    <property type="evidence" value="ECO:0007669"/>
    <property type="project" value="UniProtKB-UniRule"/>
</dbReference>
<dbReference type="InterPro" id="IPR045864">
    <property type="entry name" value="aa-tRNA-synth_II/BPL/LPL"/>
</dbReference>
<dbReference type="PROSITE" id="PS50862">
    <property type="entry name" value="AA_TRNA_LIGASE_II"/>
    <property type="match status" value="1"/>
</dbReference>
<keyword evidence="7 11" id="KW-0067">ATP-binding</keyword>
<dbReference type="InterPro" id="IPR004516">
    <property type="entry name" value="HisRS/HisZ"/>
</dbReference>
<dbReference type="PIRSF" id="PIRSF001549">
    <property type="entry name" value="His-tRNA_synth"/>
    <property type="match status" value="1"/>
</dbReference>
<dbReference type="FunFam" id="3.30.930.10:FF:000005">
    <property type="entry name" value="Histidine--tRNA ligase"/>
    <property type="match status" value="1"/>
</dbReference>
<keyword evidence="4 11" id="KW-0963">Cytoplasm</keyword>
<protein>
    <recommendedName>
        <fullName evidence="11">Histidine--tRNA ligase</fullName>
        <ecNumber evidence="11">6.1.1.21</ecNumber>
    </recommendedName>
    <alternativeName>
        <fullName evidence="11">Histidyl-tRNA synthetase</fullName>
        <shortName evidence="11">HisRS</shortName>
    </alternativeName>
</protein>
<keyword evidence="5 11" id="KW-0436">Ligase</keyword>
<keyword evidence="8 11" id="KW-0648">Protein biosynthesis</keyword>
<feature type="binding site" evidence="12">
    <location>
        <begin position="81"/>
        <end position="83"/>
    </location>
    <ligand>
        <name>L-histidine</name>
        <dbReference type="ChEBI" id="CHEBI:57595"/>
    </ligand>
</feature>
<dbReference type="InterPro" id="IPR006195">
    <property type="entry name" value="aa-tRNA-synth_II"/>
</dbReference>
<dbReference type="GO" id="GO:0005524">
    <property type="term" value="F:ATP binding"/>
    <property type="evidence" value="ECO:0007669"/>
    <property type="project" value="UniProtKB-UniRule"/>
</dbReference>
<evidence type="ECO:0000256" key="3">
    <source>
        <dbReference type="ARBA" id="ARBA00011738"/>
    </source>
</evidence>
<dbReference type="InterPro" id="IPR033656">
    <property type="entry name" value="HisRS_anticodon"/>
</dbReference>
<dbReference type="Pfam" id="PF13393">
    <property type="entry name" value="tRNA-synt_His"/>
    <property type="match status" value="1"/>
</dbReference>
<feature type="binding site" evidence="12">
    <location>
        <begin position="260"/>
        <end position="261"/>
    </location>
    <ligand>
        <name>L-histidine</name>
        <dbReference type="ChEBI" id="CHEBI:57595"/>
    </ligand>
</feature>
<dbReference type="InterPro" id="IPR036621">
    <property type="entry name" value="Anticodon-bd_dom_sf"/>
</dbReference>
<feature type="binding site" evidence="12">
    <location>
        <position position="256"/>
    </location>
    <ligand>
        <name>L-histidine</name>
        <dbReference type="ChEBI" id="CHEBI:57595"/>
    </ligand>
</feature>
<evidence type="ECO:0000256" key="11">
    <source>
        <dbReference type="HAMAP-Rule" id="MF_00127"/>
    </source>
</evidence>
<dbReference type="AlphaFoldDB" id="A0A0J8D5Z3"/>
<dbReference type="HAMAP" id="MF_00127">
    <property type="entry name" value="His_tRNA_synth"/>
    <property type="match status" value="1"/>
</dbReference>
<dbReference type="InterPro" id="IPR004154">
    <property type="entry name" value="Anticodon-bd"/>
</dbReference>
<evidence type="ECO:0000256" key="9">
    <source>
        <dbReference type="ARBA" id="ARBA00023146"/>
    </source>
</evidence>
<dbReference type="GO" id="GO:0006427">
    <property type="term" value="P:histidyl-tRNA aminoacylation"/>
    <property type="evidence" value="ECO:0007669"/>
    <property type="project" value="UniProtKB-UniRule"/>
</dbReference>
<dbReference type="Gene3D" id="3.40.50.800">
    <property type="entry name" value="Anticodon-binding domain"/>
    <property type="match status" value="1"/>
</dbReference>
<dbReference type="EMBL" id="LFVU01000027">
    <property type="protein sequence ID" value="KMT21277.1"/>
    <property type="molecule type" value="Genomic_DNA"/>
</dbReference>
<keyword evidence="15" id="KW-1185">Reference proteome</keyword>
<dbReference type="STRING" id="1121307.CLCY_2c00370"/>
<evidence type="ECO:0000313" key="15">
    <source>
        <dbReference type="Proteomes" id="UP000036756"/>
    </source>
</evidence>
<comment type="catalytic activity">
    <reaction evidence="10 11">
        <text>tRNA(His) + L-histidine + ATP = L-histidyl-tRNA(His) + AMP + diphosphate + H(+)</text>
        <dbReference type="Rhea" id="RHEA:17313"/>
        <dbReference type="Rhea" id="RHEA-COMP:9665"/>
        <dbReference type="Rhea" id="RHEA-COMP:9689"/>
        <dbReference type="ChEBI" id="CHEBI:15378"/>
        <dbReference type="ChEBI" id="CHEBI:30616"/>
        <dbReference type="ChEBI" id="CHEBI:33019"/>
        <dbReference type="ChEBI" id="CHEBI:57595"/>
        <dbReference type="ChEBI" id="CHEBI:78442"/>
        <dbReference type="ChEBI" id="CHEBI:78527"/>
        <dbReference type="ChEBI" id="CHEBI:456215"/>
        <dbReference type="EC" id="6.1.1.21"/>
    </reaction>
</comment>
<reference evidence="14 15" key="1">
    <citation type="submission" date="2015-06" db="EMBL/GenBank/DDBJ databases">
        <title>Draft genome sequence of the purine-degrading Clostridium cylindrosporum HC-1 (DSM 605).</title>
        <authorList>
            <person name="Poehlein A."/>
            <person name="Schiel-Bengelsdorf B."/>
            <person name="Bengelsdorf F."/>
            <person name="Daniel R."/>
            <person name="Duerre P."/>
        </authorList>
    </citation>
    <scope>NUCLEOTIDE SEQUENCE [LARGE SCALE GENOMIC DNA]</scope>
    <source>
        <strain evidence="14 15">DSM 605</strain>
    </source>
</reference>
<dbReference type="CDD" id="cd00859">
    <property type="entry name" value="HisRS_anticodon"/>
    <property type="match status" value="1"/>
</dbReference>
<dbReference type="InterPro" id="IPR041715">
    <property type="entry name" value="HisRS-like_core"/>
</dbReference>
<evidence type="ECO:0000313" key="14">
    <source>
        <dbReference type="EMBL" id="KMT21277.1"/>
    </source>
</evidence>
<gene>
    <name evidence="11 14" type="primary">hisS</name>
    <name evidence="14" type="ORF">CLCY_2c00370</name>
</gene>
<sequence>MITKGPRGTKDVLPSEAYKWNYIENAAREVASGFGVGEIRTPIFEHTELFLRGVGETTDIVQKEMYTFMDKGDRSITLKPEGTAPAARSYIENNLGVDQQLKMFYITPCFRYERPQAGRLREFHQFGVEFFGAAGYSADAELISLAIAYLKKLGIDNLKVNINNLGCSECRKKYNDALKEYLRSNIDKLCTTCNDRFEKNPLRIIDCKNPDCKEVAKDVPLIIDYVCDECRDHFDGLKGELEALNVNYVVDPYIVRGLDYYTKTVFEIISENIGAQSTVCGGGRYDGLIEECGGKSTPAVGFAIGLERLILTLEAMNIEVPKPMGPALFISSLGDGAKIEASKIAFELRCSGISCERDLLGRSLKAQMKYANKLNSRYVIVLGEDELKQNKVNLKNMETGAEEEIQLSDIASIMKARI</sequence>
<organism evidence="14 15">
    <name type="scientific">Clostridium cylindrosporum DSM 605</name>
    <dbReference type="NCBI Taxonomy" id="1121307"/>
    <lineage>
        <taxon>Bacteria</taxon>
        <taxon>Bacillati</taxon>
        <taxon>Bacillota</taxon>
        <taxon>Clostridia</taxon>
        <taxon>Eubacteriales</taxon>
        <taxon>Clostridiaceae</taxon>
        <taxon>Clostridium</taxon>
    </lineage>
</organism>
<comment type="subcellular location">
    <subcellularLocation>
        <location evidence="1 11">Cytoplasm</location>
    </subcellularLocation>
</comment>
<evidence type="ECO:0000256" key="6">
    <source>
        <dbReference type="ARBA" id="ARBA00022741"/>
    </source>
</evidence>